<name>A0ABD3Q0M5_9STRA</name>
<keyword evidence="6" id="KW-1185">Reference proteome</keyword>
<dbReference type="AlphaFoldDB" id="A0ABD3Q0M5"/>
<evidence type="ECO:0000256" key="3">
    <source>
        <dbReference type="RuleBase" id="RU003616"/>
    </source>
</evidence>
<comment type="caution">
    <text evidence="5">The sequence shown here is derived from an EMBL/GenBank/DDBJ whole genome shotgun (WGS) entry which is preliminary data.</text>
</comment>
<accession>A0ABD3Q0M5</accession>
<dbReference type="PROSITE" id="PS01031">
    <property type="entry name" value="SHSP"/>
    <property type="match status" value="1"/>
</dbReference>
<evidence type="ECO:0000313" key="5">
    <source>
        <dbReference type="EMBL" id="KAL3793988.1"/>
    </source>
</evidence>
<reference evidence="5 6" key="1">
    <citation type="submission" date="2024-10" db="EMBL/GenBank/DDBJ databases">
        <title>Updated reference genomes for cyclostephanoid diatoms.</title>
        <authorList>
            <person name="Roberts W.R."/>
            <person name="Alverson A.J."/>
        </authorList>
    </citation>
    <scope>NUCLEOTIDE SEQUENCE [LARGE SCALE GENOMIC DNA]</scope>
    <source>
        <strain evidence="5 6">AJA276-08</strain>
    </source>
</reference>
<comment type="similarity">
    <text evidence="2 3">Belongs to the small heat shock protein (HSP20) family.</text>
</comment>
<dbReference type="InterPro" id="IPR002068">
    <property type="entry name" value="A-crystallin/Hsp20_dom"/>
</dbReference>
<protein>
    <recommendedName>
        <fullName evidence="4">SHSP domain-containing protein</fullName>
    </recommendedName>
</protein>
<feature type="domain" description="SHSP" evidence="4">
    <location>
        <begin position="42"/>
        <end position="150"/>
    </location>
</feature>
<dbReference type="Pfam" id="PF00011">
    <property type="entry name" value="HSP20"/>
    <property type="match status" value="1"/>
</dbReference>
<evidence type="ECO:0000259" key="4">
    <source>
        <dbReference type="PROSITE" id="PS01031"/>
    </source>
</evidence>
<evidence type="ECO:0000256" key="1">
    <source>
        <dbReference type="ARBA" id="ARBA00023016"/>
    </source>
</evidence>
<evidence type="ECO:0000256" key="2">
    <source>
        <dbReference type="PROSITE-ProRule" id="PRU00285"/>
    </source>
</evidence>
<keyword evidence="1" id="KW-0346">Stress response</keyword>
<dbReference type="InterPro" id="IPR008978">
    <property type="entry name" value="HSP20-like_chaperone"/>
</dbReference>
<evidence type="ECO:0000313" key="6">
    <source>
        <dbReference type="Proteomes" id="UP001530315"/>
    </source>
</evidence>
<dbReference type="InterPro" id="IPR031107">
    <property type="entry name" value="Small_HSP"/>
</dbReference>
<dbReference type="EMBL" id="JALLAZ020000491">
    <property type="protein sequence ID" value="KAL3793988.1"/>
    <property type="molecule type" value="Genomic_DNA"/>
</dbReference>
<dbReference type="CDD" id="cd06464">
    <property type="entry name" value="ACD_sHsps-like"/>
    <property type="match status" value="1"/>
</dbReference>
<sequence>MSLGFWNPNSVFGGFGGFDEDFFTMPSALLDIPPSLTRFKDDTMRHSSPRYEITENDKQFRLAVDVPGVKPNHMKIELENNGRVLHISGDRKEKTDTSYKAFKFDKRFTLGRDLDTSKIAAHLSDGVLVLTAPKMEKLPPICGKNVLDLN</sequence>
<dbReference type="Proteomes" id="UP001530315">
    <property type="component" value="Unassembled WGS sequence"/>
</dbReference>
<proteinExistence type="inferred from homology"/>
<dbReference type="Gene3D" id="2.60.40.790">
    <property type="match status" value="1"/>
</dbReference>
<organism evidence="5 6">
    <name type="scientific">Stephanodiscus triporus</name>
    <dbReference type="NCBI Taxonomy" id="2934178"/>
    <lineage>
        <taxon>Eukaryota</taxon>
        <taxon>Sar</taxon>
        <taxon>Stramenopiles</taxon>
        <taxon>Ochrophyta</taxon>
        <taxon>Bacillariophyta</taxon>
        <taxon>Coscinodiscophyceae</taxon>
        <taxon>Thalassiosirophycidae</taxon>
        <taxon>Stephanodiscales</taxon>
        <taxon>Stephanodiscaceae</taxon>
        <taxon>Stephanodiscus</taxon>
    </lineage>
</organism>
<gene>
    <name evidence="5" type="ORF">ACHAW5_008163</name>
</gene>
<dbReference type="SUPFAM" id="SSF49764">
    <property type="entry name" value="HSP20-like chaperones"/>
    <property type="match status" value="1"/>
</dbReference>
<dbReference type="PANTHER" id="PTHR11527">
    <property type="entry name" value="HEAT-SHOCK PROTEIN 20 FAMILY MEMBER"/>
    <property type="match status" value="1"/>
</dbReference>